<feature type="compositionally biased region" description="Basic and acidic residues" evidence="3">
    <location>
        <begin position="1"/>
        <end position="22"/>
    </location>
</feature>
<proteinExistence type="predicted"/>
<dbReference type="OMA" id="MLCAVQY"/>
<dbReference type="FunCoup" id="H2YSU1">
    <property type="interactions" value="33"/>
</dbReference>
<reference evidence="7" key="1">
    <citation type="submission" date="2003-08" db="EMBL/GenBank/DDBJ databases">
        <authorList>
            <person name="Birren B."/>
            <person name="Nusbaum C."/>
            <person name="Abebe A."/>
            <person name="Abouelleil A."/>
            <person name="Adekoya E."/>
            <person name="Ait-zahra M."/>
            <person name="Allen N."/>
            <person name="Allen T."/>
            <person name="An P."/>
            <person name="Anderson M."/>
            <person name="Anderson S."/>
            <person name="Arachchi H."/>
            <person name="Armbruster J."/>
            <person name="Bachantsang P."/>
            <person name="Baldwin J."/>
            <person name="Barry A."/>
            <person name="Bayul T."/>
            <person name="Blitshsteyn B."/>
            <person name="Bloom T."/>
            <person name="Blye J."/>
            <person name="Boguslavskiy L."/>
            <person name="Borowsky M."/>
            <person name="Boukhgalter B."/>
            <person name="Brunache A."/>
            <person name="Butler J."/>
            <person name="Calixte N."/>
            <person name="Calvo S."/>
            <person name="Camarata J."/>
            <person name="Campo K."/>
            <person name="Chang J."/>
            <person name="Cheshatsang Y."/>
            <person name="Citroen M."/>
            <person name="Collymore A."/>
            <person name="Considine T."/>
            <person name="Cook A."/>
            <person name="Cooke P."/>
            <person name="Corum B."/>
            <person name="Cuomo C."/>
            <person name="David R."/>
            <person name="Dawoe T."/>
            <person name="Degray S."/>
            <person name="Dodge S."/>
            <person name="Dooley K."/>
            <person name="Dorje P."/>
            <person name="Dorjee K."/>
            <person name="Dorris L."/>
            <person name="Duffey N."/>
            <person name="Dupes A."/>
            <person name="Elkins T."/>
            <person name="Engels R."/>
            <person name="Erickson J."/>
            <person name="Farina A."/>
            <person name="Faro S."/>
            <person name="Ferreira P."/>
            <person name="Fischer H."/>
            <person name="Fitzgerald M."/>
            <person name="Foley K."/>
            <person name="Gage D."/>
            <person name="Galagan J."/>
            <person name="Gearin G."/>
            <person name="Gnerre S."/>
            <person name="Gnirke A."/>
            <person name="Goyette A."/>
            <person name="Graham J."/>
            <person name="Grandbois E."/>
            <person name="Gyaltsen K."/>
            <person name="Hafez N."/>
            <person name="Hagopian D."/>
            <person name="Hagos B."/>
            <person name="Hall J."/>
            <person name="Hatcher B."/>
            <person name="Heller A."/>
            <person name="Higgins H."/>
            <person name="Honan T."/>
            <person name="Horn A."/>
            <person name="Houde N."/>
            <person name="Hughes L."/>
            <person name="Hulme W."/>
            <person name="Husby E."/>
            <person name="Iliev I."/>
            <person name="Jaffe D."/>
            <person name="Jones C."/>
            <person name="Kamal M."/>
            <person name="Kamat A."/>
            <person name="Kamvysselis M."/>
            <person name="Karlsson E."/>
            <person name="Kells C."/>
            <person name="Kieu A."/>
            <person name="Kisner P."/>
            <person name="Kodira C."/>
            <person name="Kulbokas E."/>
            <person name="Labutti K."/>
            <person name="Lama D."/>
            <person name="Landers T."/>
            <person name="Leger J."/>
            <person name="Levine S."/>
            <person name="Lewis D."/>
            <person name="Lewis T."/>
            <person name="Lindblad-toh K."/>
            <person name="Liu X."/>
            <person name="Lokyitsang T."/>
            <person name="Lokyitsang Y."/>
            <person name="Lucien O."/>
            <person name="Lui A."/>
            <person name="Ma L.J."/>
            <person name="Mabbitt R."/>
            <person name="Macdonald J."/>
            <person name="Maclean C."/>
            <person name="Major J."/>
            <person name="Manning J."/>
            <person name="Marabella R."/>
            <person name="Maru K."/>
            <person name="Matthews C."/>
            <person name="Mauceli E."/>
            <person name="Mccarthy M."/>
            <person name="Mcdonough S."/>
            <person name="Mcghee T."/>
            <person name="Meldrim J."/>
            <person name="Meneus L."/>
            <person name="Mesirov J."/>
            <person name="Mihalev A."/>
            <person name="Mihova T."/>
            <person name="Mikkelsen T."/>
            <person name="Mlenga V."/>
            <person name="Moru K."/>
            <person name="Mozes J."/>
            <person name="Mulrain L."/>
            <person name="Munson G."/>
            <person name="Naylor J."/>
            <person name="Newes C."/>
            <person name="Nguyen C."/>
            <person name="Nguyen N."/>
            <person name="Nguyen T."/>
            <person name="Nicol R."/>
            <person name="Nielsen C."/>
            <person name="Nizzari M."/>
            <person name="Norbu C."/>
            <person name="Norbu N."/>
            <person name="O'donnell P."/>
            <person name="Okoawo O."/>
            <person name="O'leary S."/>
            <person name="Omotosho B."/>
            <person name="O'neill K."/>
            <person name="Osman S."/>
            <person name="Parker S."/>
            <person name="Perrin D."/>
            <person name="Phunkhang P."/>
            <person name="Piqani B."/>
            <person name="Purcell S."/>
            <person name="Rachupka T."/>
            <person name="Ramasamy U."/>
            <person name="Rameau R."/>
            <person name="Ray V."/>
            <person name="Raymond C."/>
            <person name="Retta R."/>
            <person name="Richardson S."/>
            <person name="Rise C."/>
            <person name="Rodriguez J."/>
            <person name="Rogers J."/>
            <person name="Rogov P."/>
            <person name="Rutman M."/>
            <person name="Schupbach R."/>
            <person name="Seaman C."/>
            <person name="Settipalli S."/>
            <person name="Sharpe T."/>
            <person name="Sheridan J."/>
            <person name="Sherpa N."/>
            <person name="Shi J."/>
            <person name="Smirnov S."/>
            <person name="Smith C."/>
            <person name="Sougnez C."/>
            <person name="Spencer B."/>
            <person name="Stalker J."/>
            <person name="Stange-thomann N."/>
            <person name="Stavropoulos S."/>
            <person name="Stetson K."/>
            <person name="Stone C."/>
            <person name="Stone S."/>
            <person name="Stubbs M."/>
            <person name="Talamas J."/>
            <person name="Tchuinga P."/>
            <person name="Tenzing P."/>
            <person name="Tesfaye S."/>
            <person name="Theodore J."/>
            <person name="Thoulutsang Y."/>
            <person name="Topham K."/>
            <person name="Towey S."/>
            <person name="Tsamla T."/>
            <person name="Tsomo N."/>
            <person name="Vallee D."/>
            <person name="Vassiliev H."/>
            <person name="Venkataraman V."/>
            <person name="Vinson J."/>
            <person name="Vo A."/>
            <person name="Wade C."/>
            <person name="Wang S."/>
            <person name="Wangchuk T."/>
            <person name="Wangdi T."/>
            <person name="Whittaker C."/>
            <person name="Wilkinson J."/>
            <person name="Wu Y."/>
            <person name="Wyman D."/>
            <person name="Yadav S."/>
            <person name="Yang S."/>
            <person name="Yang X."/>
            <person name="Yeager S."/>
            <person name="Yee E."/>
            <person name="Young G."/>
            <person name="Zainoun J."/>
            <person name="Zembeck L."/>
            <person name="Zimmer A."/>
            <person name="Zody M."/>
            <person name="Lander E."/>
        </authorList>
    </citation>
    <scope>NUCLEOTIDE SEQUENCE [LARGE SCALE GENOMIC DNA]</scope>
</reference>
<reference evidence="6" key="2">
    <citation type="submission" date="2025-08" db="UniProtKB">
        <authorList>
            <consortium name="Ensembl"/>
        </authorList>
    </citation>
    <scope>IDENTIFICATION</scope>
</reference>
<dbReference type="STRING" id="51511.ENSCSAVP00000008401"/>
<dbReference type="Gene3D" id="1.10.510.10">
    <property type="entry name" value="Transferase(Phosphotransferase) domain 1"/>
    <property type="match status" value="1"/>
</dbReference>
<dbReference type="HOGENOM" id="CLU_000288_63_47_1"/>
<dbReference type="Pfam" id="PF00498">
    <property type="entry name" value="FHA"/>
    <property type="match status" value="1"/>
</dbReference>
<evidence type="ECO:0000259" key="5">
    <source>
        <dbReference type="PROSITE" id="PS50011"/>
    </source>
</evidence>
<dbReference type="SMART" id="SM00240">
    <property type="entry name" value="FHA"/>
    <property type="match status" value="1"/>
</dbReference>
<feature type="region of interest" description="Disordered" evidence="3">
    <location>
        <begin position="1"/>
        <end position="64"/>
    </location>
</feature>
<dbReference type="SMART" id="SM00220">
    <property type="entry name" value="S_TKc"/>
    <property type="match status" value="1"/>
</dbReference>
<keyword evidence="2" id="KW-0067">ATP-binding</keyword>
<evidence type="ECO:0000313" key="6">
    <source>
        <dbReference type="Ensembl" id="ENSCSAVP00000008401.1"/>
    </source>
</evidence>
<dbReference type="Proteomes" id="UP000007875">
    <property type="component" value="Unassembled WGS sequence"/>
</dbReference>
<reference evidence="6" key="3">
    <citation type="submission" date="2025-09" db="UniProtKB">
        <authorList>
            <consortium name="Ensembl"/>
        </authorList>
    </citation>
    <scope>IDENTIFICATION</scope>
</reference>
<dbReference type="SUPFAM" id="SSF49879">
    <property type="entry name" value="SMAD/FHA domain"/>
    <property type="match status" value="1"/>
</dbReference>
<dbReference type="CDD" id="cd22666">
    <property type="entry name" value="FHA_CHK2"/>
    <property type="match status" value="1"/>
</dbReference>
<keyword evidence="1" id="KW-0547">Nucleotide-binding</keyword>
<dbReference type="InParanoid" id="H2YSU1"/>
<dbReference type="Gene3D" id="2.60.200.20">
    <property type="match status" value="1"/>
</dbReference>
<name>H2YSU1_CIOSA</name>
<feature type="domain" description="Protein kinase" evidence="5">
    <location>
        <begin position="198"/>
        <end position="464"/>
    </location>
</feature>
<dbReference type="InterPro" id="IPR011009">
    <property type="entry name" value="Kinase-like_dom_sf"/>
</dbReference>
<dbReference type="PANTHER" id="PTHR24347">
    <property type="entry name" value="SERINE/THREONINE-PROTEIN KINASE"/>
    <property type="match status" value="1"/>
</dbReference>
<dbReference type="FunFam" id="1.10.510.10:FF:000571">
    <property type="entry name" value="Maternal embryonic leucine zipper kinase"/>
    <property type="match status" value="1"/>
</dbReference>
<feature type="compositionally biased region" description="Low complexity" evidence="3">
    <location>
        <begin position="23"/>
        <end position="50"/>
    </location>
</feature>
<dbReference type="PROSITE" id="PS50011">
    <property type="entry name" value="PROTEIN_KINASE_DOM"/>
    <property type="match status" value="1"/>
</dbReference>
<sequence length="488" mass="54891">MADKVDPNESKDETASPNKDKFTSPTNSMSSSSGTGTSSGTTNTISSSDTVPTQEMTDSQECVESEPAWGVLHSMQPEFYSLNLTESRYTFGRAHTCDYCFDIKSIKNNSRFKHFSKLHFAIHRVKIDDEGTYQVFIEDFGGQNGVYINGMKIPSKRKQTIKTSDKIGIAYKDYNVFLFIDNSKESEEDSLDEFSKKYITYRLLGKGACGQVMEVWERFFAGRYAVKIISKSSLSVSPASRDILSEVKILQKLSHPCIIGVHDVIDLPQKLHIVLEFASGGDLYTRLEKHGRLPENIAKLYFYQMLSAVKYLHDNEITHRDLKPENILLMSQDEPSLIKITDFGMSRLVEEKSLMQTLAGTPSYLAPELIKQLLGIGQGYTKQVDLWSLGVILYVCLVAYPPFSKEMAETGKDINQQIMSANFVFHPRQWSSISNEAKGLVSGLLQLDAKKRLTTKQASAHQWLQDREMIVIADSLMSKVEVESPTSP</sequence>
<organism evidence="6 7">
    <name type="scientific">Ciona savignyi</name>
    <name type="common">Pacific transparent sea squirt</name>
    <dbReference type="NCBI Taxonomy" id="51511"/>
    <lineage>
        <taxon>Eukaryota</taxon>
        <taxon>Metazoa</taxon>
        <taxon>Chordata</taxon>
        <taxon>Tunicata</taxon>
        <taxon>Ascidiacea</taxon>
        <taxon>Phlebobranchia</taxon>
        <taxon>Cionidae</taxon>
        <taxon>Ciona</taxon>
    </lineage>
</organism>
<dbReference type="AlphaFoldDB" id="H2YSU1"/>
<feature type="compositionally biased region" description="Polar residues" evidence="3">
    <location>
        <begin position="51"/>
        <end position="62"/>
    </location>
</feature>
<keyword evidence="7" id="KW-1185">Reference proteome</keyword>
<dbReference type="eggNOG" id="KOG0615">
    <property type="taxonomic scope" value="Eukaryota"/>
</dbReference>
<dbReference type="GO" id="GO:0004672">
    <property type="term" value="F:protein kinase activity"/>
    <property type="evidence" value="ECO:0007669"/>
    <property type="project" value="InterPro"/>
</dbReference>
<protein>
    <submittedName>
        <fullName evidence="6">Uncharacterized protein</fullName>
    </submittedName>
</protein>
<dbReference type="Ensembl" id="ENSCSAVT00000008510.1">
    <property type="protein sequence ID" value="ENSCSAVP00000008401.1"/>
    <property type="gene ID" value="ENSCSAVG00000004991.1"/>
</dbReference>
<dbReference type="InterPro" id="IPR000253">
    <property type="entry name" value="FHA_dom"/>
</dbReference>
<dbReference type="GeneTree" id="ENSGT00800000124190"/>
<dbReference type="InterPro" id="IPR008984">
    <property type="entry name" value="SMAD_FHA_dom_sf"/>
</dbReference>
<dbReference type="Pfam" id="PF00069">
    <property type="entry name" value="Pkinase"/>
    <property type="match status" value="1"/>
</dbReference>
<dbReference type="SUPFAM" id="SSF56112">
    <property type="entry name" value="Protein kinase-like (PK-like)"/>
    <property type="match status" value="1"/>
</dbReference>
<evidence type="ECO:0000313" key="7">
    <source>
        <dbReference type="Proteomes" id="UP000007875"/>
    </source>
</evidence>
<dbReference type="InterPro" id="IPR008271">
    <property type="entry name" value="Ser/Thr_kinase_AS"/>
</dbReference>
<evidence type="ECO:0000259" key="4">
    <source>
        <dbReference type="PROSITE" id="PS50006"/>
    </source>
</evidence>
<evidence type="ECO:0000256" key="2">
    <source>
        <dbReference type="ARBA" id="ARBA00022840"/>
    </source>
</evidence>
<feature type="domain" description="FHA" evidence="4">
    <location>
        <begin position="89"/>
        <end position="153"/>
    </location>
</feature>
<dbReference type="PROSITE" id="PS00108">
    <property type="entry name" value="PROTEIN_KINASE_ST"/>
    <property type="match status" value="1"/>
</dbReference>
<dbReference type="PROSITE" id="PS50006">
    <property type="entry name" value="FHA_DOMAIN"/>
    <property type="match status" value="1"/>
</dbReference>
<dbReference type="FunFam" id="2.60.200.20:FF:000079">
    <property type="entry name" value="Checkpoint kinase 2"/>
    <property type="match status" value="1"/>
</dbReference>
<dbReference type="InterPro" id="IPR000719">
    <property type="entry name" value="Prot_kinase_dom"/>
</dbReference>
<accession>H2YSU1</accession>
<evidence type="ECO:0000256" key="3">
    <source>
        <dbReference type="SAM" id="MobiDB-lite"/>
    </source>
</evidence>
<evidence type="ECO:0000256" key="1">
    <source>
        <dbReference type="ARBA" id="ARBA00022741"/>
    </source>
</evidence>
<dbReference type="GO" id="GO:0005524">
    <property type="term" value="F:ATP binding"/>
    <property type="evidence" value="ECO:0007669"/>
    <property type="project" value="UniProtKB-KW"/>
</dbReference>